<accession>A0ABU5C391</accession>
<dbReference type="InterPro" id="IPR051919">
    <property type="entry name" value="W-dependent_AOR"/>
</dbReference>
<dbReference type="PANTHER" id="PTHR30038:SF0">
    <property type="entry name" value="TUNGSTEN-CONTAINING ALDEHYDE FERREDOXIN OXIDOREDUCTASE"/>
    <property type="match status" value="1"/>
</dbReference>
<keyword evidence="3" id="KW-1185">Reference proteome</keyword>
<evidence type="ECO:0000313" key="3">
    <source>
        <dbReference type="Proteomes" id="UP001281447"/>
    </source>
</evidence>
<dbReference type="InterPro" id="IPR013983">
    <property type="entry name" value="Ald_Fedxn_OxRdtase_N"/>
</dbReference>
<evidence type="ECO:0000313" key="2">
    <source>
        <dbReference type="EMBL" id="MDY0393660.1"/>
    </source>
</evidence>
<dbReference type="Proteomes" id="UP001281447">
    <property type="component" value="Unassembled WGS sequence"/>
</dbReference>
<dbReference type="Gene3D" id="3.60.9.10">
    <property type="entry name" value="Aldehyde ferredoxin oxidoreductase, N-terminal domain"/>
    <property type="match status" value="1"/>
</dbReference>
<dbReference type="SMART" id="SM00790">
    <property type="entry name" value="AFOR_N"/>
    <property type="match status" value="1"/>
</dbReference>
<sequence length="127" mass="14024">MDPFSPKNLLMFMSSVVAGYEAPGLAQFVVSGKSPLTEGIGEARSEGAFGIALKKSGYDGIIISGKSETPSIIVIDDGKVSIKETPHLWGMHVDEVTDELKKGVLRCFGCYYWYSRRKFSEIFQYCI</sequence>
<gene>
    <name evidence="2" type="ORF">RWE15_03400</name>
</gene>
<feature type="domain" description="Aldehyde ferredoxin oxidoreductase N-terminal" evidence="1">
    <location>
        <begin position="1"/>
        <end position="109"/>
    </location>
</feature>
<proteinExistence type="predicted"/>
<protein>
    <submittedName>
        <fullName evidence="2">Aldehyde ferredoxin oxidoreductase N-terminal domain-containing protein</fullName>
    </submittedName>
</protein>
<dbReference type="Pfam" id="PF02730">
    <property type="entry name" value="AFOR_N"/>
    <property type="match status" value="1"/>
</dbReference>
<organism evidence="2 3">
    <name type="scientific">Tigheibacillus halophilus</name>
    <dbReference type="NCBI Taxonomy" id="361280"/>
    <lineage>
        <taxon>Bacteria</taxon>
        <taxon>Bacillati</taxon>
        <taxon>Bacillota</taxon>
        <taxon>Bacilli</taxon>
        <taxon>Bacillales</taxon>
        <taxon>Bacillaceae</taxon>
        <taxon>Tigheibacillus</taxon>
    </lineage>
</organism>
<evidence type="ECO:0000259" key="1">
    <source>
        <dbReference type="SMART" id="SM00790"/>
    </source>
</evidence>
<comment type="caution">
    <text evidence="2">The sequence shown here is derived from an EMBL/GenBank/DDBJ whole genome shotgun (WGS) entry which is preliminary data.</text>
</comment>
<dbReference type="EMBL" id="JAWDIP010000003">
    <property type="protein sequence ID" value="MDY0393660.1"/>
    <property type="molecule type" value="Genomic_DNA"/>
</dbReference>
<reference evidence="2 3" key="1">
    <citation type="submission" date="2023-10" db="EMBL/GenBank/DDBJ databases">
        <title>Virgibacillus halophilus 5B73C genome.</title>
        <authorList>
            <person name="Miliotis G."/>
            <person name="Sengupta P."/>
            <person name="Hameed A."/>
            <person name="Chuvochina M."/>
            <person name="Mcdonagh F."/>
            <person name="Simpson A.C."/>
            <person name="Singh N.K."/>
            <person name="Rekha P.D."/>
            <person name="Raman K."/>
            <person name="Hugenholtz P."/>
            <person name="Venkateswaran K."/>
        </authorList>
    </citation>
    <scope>NUCLEOTIDE SEQUENCE [LARGE SCALE GENOMIC DNA]</scope>
    <source>
        <strain evidence="2 3">5B73C</strain>
    </source>
</reference>
<dbReference type="PANTHER" id="PTHR30038">
    <property type="entry name" value="ALDEHYDE FERREDOXIN OXIDOREDUCTASE"/>
    <property type="match status" value="1"/>
</dbReference>
<name>A0ABU5C391_9BACI</name>
<dbReference type="InterPro" id="IPR036503">
    <property type="entry name" value="Ald_Fedxn_OxRdtase_N_sf"/>
</dbReference>
<dbReference type="SUPFAM" id="SSF56228">
    <property type="entry name" value="Aldehyde ferredoxin oxidoreductase, N-terminal domain"/>
    <property type="match status" value="1"/>
</dbReference>